<evidence type="ECO:0000313" key="4">
    <source>
        <dbReference type="Proteomes" id="UP000282876"/>
    </source>
</evidence>
<evidence type="ECO:0000256" key="1">
    <source>
        <dbReference type="SAM" id="Coils"/>
    </source>
</evidence>
<proteinExistence type="predicted"/>
<comment type="caution">
    <text evidence="3">The sequence shown here is derived from an EMBL/GenBank/DDBJ whole genome shotgun (WGS) entry which is preliminary data.</text>
</comment>
<evidence type="ECO:0000256" key="2">
    <source>
        <dbReference type="SAM" id="MobiDB-lite"/>
    </source>
</evidence>
<evidence type="ECO:0000313" key="3">
    <source>
        <dbReference type="EMBL" id="RVD91537.1"/>
    </source>
</evidence>
<gene>
    <name evidence="3" type="ORF">TUBRATIS_20100</name>
</gene>
<name>A0A437AKC5_9MICR</name>
<dbReference type="AlphaFoldDB" id="A0A437AKC5"/>
<organism evidence="3 4">
    <name type="scientific">Tubulinosema ratisbonensis</name>
    <dbReference type="NCBI Taxonomy" id="291195"/>
    <lineage>
        <taxon>Eukaryota</taxon>
        <taxon>Fungi</taxon>
        <taxon>Fungi incertae sedis</taxon>
        <taxon>Microsporidia</taxon>
        <taxon>Tubulinosematoidea</taxon>
        <taxon>Tubulinosematidae</taxon>
        <taxon>Tubulinosema</taxon>
    </lineage>
</organism>
<feature type="compositionally biased region" description="Basic and acidic residues" evidence="2">
    <location>
        <begin position="279"/>
        <end position="290"/>
    </location>
</feature>
<accession>A0A437AKC5</accession>
<keyword evidence="4" id="KW-1185">Reference proteome</keyword>
<feature type="coiled-coil region" evidence="1">
    <location>
        <begin position="23"/>
        <end position="140"/>
    </location>
</feature>
<feature type="region of interest" description="Disordered" evidence="2">
    <location>
        <begin position="276"/>
        <end position="297"/>
    </location>
</feature>
<keyword evidence="1" id="KW-0175">Coiled coil</keyword>
<sequence length="297" mass="34711">MAHNLPEQIPPKCIGKWPEPALYKELTEKISELEAKLKAKDEQIIQLQKARRQSDNGIMDLKKQAQEKESLEKELKHLDELVKKQEQEINTIKAQTVKNEEFRSNLDEYKLLFEEQKQVNETLKKDLEEKCAEADRYSQRIVLLSTGEPCLLTLIKDLRGLEVKLRHKDDELAYLKNRMKDLEEENKKLKFQLFLAEEAKNNEKGLGSADKREPNAKELIMMNKPFLDLILRELTAMEESSEQIKARCKQCVEYFKPRSLEMNKLLKKQDFTDGCESQSEAKKQESDVVRNKANPSF</sequence>
<reference evidence="3 4" key="1">
    <citation type="submission" date="2018-10" db="EMBL/GenBank/DDBJ databases">
        <title>Draft genome sequence of the microsporidian Tubulinosema ratisbonensis.</title>
        <authorList>
            <person name="Polonais V."/>
            <person name="Peyretaillade E."/>
            <person name="Niehus S."/>
            <person name="Wawrzyniak I."/>
            <person name="Franchet A."/>
            <person name="Gaspin C."/>
            <person name="Reichstadt M."/>
            <person name="Belser C."/>
            <person name="Labadie K."/>
            <person name="Delbac F."/>
            <person name="Ferrandon D."/>
        </authorList>
    </citation>
    <scope>NUCLEOTIDE SEQUENCE [LARGE SCALE GENOMIC DNA]</scope>
    <source>
        <strain evidence="3 4">Franzen</strain>
    </source>
</reference>
<feature type="coiled-coil region" evidence="1">
    <location>
        <begin position="165"/>
        <end position="199"/>
    </location>
</feature>
<protein>
    <submittedName>
        <fullName evidence="3">Uncharacterized protein</fullName>
    </submittedName>
</protein>
<dbReference type="EMBL" id="RCSS01000492">
    <property type="protein sequence ID" value="RVD91537.1"/>
    <property type="molecule type" value="Genomic_DNA"/>
</dbReference>
<dbReference type="VEuPathDB" id="MicrosporidiaDB:TUBRATIS_20100"/>
<dbReference type="Proteomes" id="UP000282876">
    <property type="component" value="Unassembled WGS sequence"/>
</dbReference>